<name>A0A7W0CKJ1_9ACTN</name>
<dbReference type="EMBL" id="JACDUR010000004">
    <property type="protein sequence ID" value="MBA2892652.1"/>
    <property type="molecule type" value="Genomic_DNA"/>
</dbReference>
<evidence type="ECO:0008006" key="3">
    <source>
        <dbReference type="Google" id="ProtNLM"/>
    </source>
</evidence>
<reference evidence="1 2" key="1">
    <citation type="submission" date="2020-07" db="EMBL/GenBank/DDBJ databases">
        <title>Genomic Encyclopedia of Type Strains, Phase IV (KMG-IV): sequencing the most valuable type-strain genomes for metagenomic binning, comparative biology and taxonomic classification.</title>
        <authorList>
            <person name="Goeker M."/>
        </authorList>
    </citation>
    <scope>NUCLEOTIDE SEQUENCE [LARGE SCALE GENOMIC DNA]</scope>
    <source>
        <strain evidence="1 2">DSM 45533</strain>
    </source>
</reference>
<keyword evidence="2" id="KW-1185">Reference proteome</keyword>
<gene>
    <name evidence="1" type="ORF">HNR30_004006</name>
</gene>
<proteinExistence type="predicted"/>
<protein>
    <recommendedName>
        <fullName evidence="3">SH3 domain-containing protein</fullName>
    </recommendedName>
</protein>
<organism evidence="1 2">
    <name type="scientific">Nonomuraea soli</name>
    <dbReference type="NCBI Taxonomy" id="1032476"/>
    <lineage>
        <taxon>Bacteria</taxon>
        <taxon>Bacillati</taxon>
        <taxon>Actinomycetota</taxon>
        <taxon>Actinomycetes</taxon>
        <taxon>Streptosporangiales</taxon>
        <taxon>Streptosporangiaceae</taxon>
        <taxon>Nonomuraea</taxon>
    </lineage>
</organism>
<accession>A0A7W0CKJ1</accession>
<evidence type="ECO:0000313" key="2">
    <source>
        <dbReference type="Proteomes" id="UP000530928"/>
    </source>
</evidence>
<dbReference type="Proteomes" id="UP000530928">
    <property type="component" value="Unassembled WGS sequence"/>
</dbReference>
<comment type="caution">
    <text evidence="1">The sequence shown here is derived from an EMBL/GenBank/DDBJ whole genome shotgun (WGS) entry which is preliminary data.</text>
</comment>
<sequence>MAGALLVTAAPASASAGAITFTCRYDANVRSSPYTGRPNVIDICYTGTRINPRCWVRGGWSNGDNRWYRLYLGQQTREQAFIHFSQVSTSGSGGIGAC</sequence>
<evidence type="ECO:0000313" key="1">
    <source>
        <dbReference type="EMBL" id="MBA2892652.1"/>
    </source>
</evidence>
<dbReference type="RefSeq" id="WP_181611394.1">
    <property type="nucleotide sequence ID" value="NZ_BAABAM010000003.1"/>
</dbReference>
<dbReference type="AlphaFoldDB" id="A0A7W0CKJ1"/>